<feature type="transmembrane region" description="Helical" evidence="4">
    <location>
        <begin position="349"/>
        <end position="371"/>
    </location>
</feature>
<evidence type="ECO:0000313" key="5">
    <source>
        <dbReference type="EMBL" id="KAJ6437265.1"/>
    </source>
</evidence>
<feature type="transmembrane region" description="Helical" evidence="4">
    <location>
        <begin position="286"/>
        <end position="306"/>
    </location>
</feature>
<feature type="compositionally biased region" description="Low complexity" evidence="3">
    <location>
        <begin position="69"/>
        <end position="81"/>
    </location>
</feature>
<reference evidence="5" key="1">
    <citation type="submission" date="2023-01" db="EMBL/GenBank/DDBJ databases">
        <title>The growth and conidiation of Purpureocillium lavendulum are regulated by nitrogen source and histone H3K14 acetylation.</title>
        <authorList>
            <person name="Tang P."/>
            <person name="Han J."/>
            <person name="Zhang C."/>
            <person name="Tang P."/>
            <person name="Qi F."/>
            <person name="Zhang K."/>
            <person name="Liang L."/>
        </authorList>
    </citation>
    <scope>NUCLEOTIDE SEQUENCE</scope>
    <source>
        <strain evidence="5">YMF1.00683</strain>
    </source>
</reference>
<evidence type="ECO:0000256" key="4">
    <source>
        <dbReference type="SAM" id="Phobius"/>
    </source>
</evidence>
<dbReference type="PANTHER" id="PTHR11360">
    <property type="entry name" value="MONOCARBOXYLATE TRANSPORTER"/>
    <property type="match status" value="1"/>
</dbReference>
<name>A0AB34FG07_9HYPO</name>
<comment type="caution">
    <text evidence="5">The sequence shown here is derived from an EMBL/GenBank/DDBJ whole genome shotgun (WGS) entry which is preliminary data.</text>
</comment>
<dbReference type="GO" id="GO:0016020">
    <property type="term" value="C:membrane"/>
    <property type="evidence" value="ECO:0007669"/>
    <property type="project" value="UniProtKB-SubCell"/>
</dbReference>
<keyword evidence="4" id="KW-1133">Transmembrane helix</keyword>
<evidence type="ECO:0000256" key="1">
    <source>
        <dbReference type="ARBA" id="ARBA00004141"/>
    </source>
</evidence>
<dbReference type="GO" id="GO:0022857">
    <property type="term" value="F:transmembrane transporter activity"/>
    <property type="evidence" value="ECO:0007669"/>
    <property type="project" value="InterPro"/>
</dbReference>
<accession>A0AB34FG07</accession>
<feature type="transmembrane region" description="Helical" evidence="4">
    <location>
        <begin position="157"/>
        <end position="175"/>
    </location>
</feature>
<feature type="region of interest" description="Disordered" evidence="3">
    <location>
        <begin position="1"/>
        <end position="81"/>
    </location>
</feature>
<feature type="transmembrane region" description="Helical" evidence="4">
    <location>
        <begin position="86"/>
        <end position="106"/>
    </location>
</feature>
<feature type="transmembrane region" description="Helical" evidence="4">
    <location>
        <begin position="318"/>
        <end position="337"/>
    </location>
</feature>
<keyword evidence="4" id="KW-0812">Transmembrane</keyword>
<feature type="transmembrane region" description="Helical" evidence="4">
    <location>
        <begin position="181"/>
        <end position="202"/>
    </location>
</feature>
<keyword evidence="6" id="KW-1185">Reference proteome</keyword>
<dbReference type="SUPFAM" id="SSF103473">
    <property type="entry name" value="MFS general substrate transporter"/>
    <property type="match status" value="1"/>
</dbReference>
<dbReference type="Pfam" id="PF07690">
    <property type="entry name" value="MFS_1"/>
    <property type="match status" value="1"/>
</dbReference>
<dbReference type="Proteomes" id="UP001163105">
    <property type="component" value="Unassembled WGS sequence"/>
</dbReference>
<feature type="transmembrane region" description="Helical" evidence="4">
    <location>
        <begin position="126"/>
        <end position="145"/>
    </location>
</feature>
<dbReference type="PANTHER" id="PTHR11360:SF130">
    <property type="entry name" value="MAJOR FACILITATOR SUPERFAMILY (MFS) PROFILE DOMAIN-CONTAINING PROTEIN-RELATED"/>
    <property type="match status" value="1"/>
</dbReference>
<keyword evidence="4" id="KW-0472">Membrane</keyword>
<sequence>MEPHQDPSQDTLAGDEEFDTRSSTPTIVSDAESVLEPPVQPASEEKPEKPEKPGKTQTPEKPDPSDPTAEPSSEAPLSSEPPDGGLTAWLQVLAGHLVVFNTWGYIISFGIFQPYYAARLNTPPSAIAWIGSVQICLIFLVGATSGRAFDAGYYRHALVLGSVLQLVGILATSFADTYIQLFLAQGLCQGLGCGIVFAPTIANMSTYFTRKRSMAISTSGCGGGTGGMVFPLMAQQLMPRIGFHWTVRAMGLVVLVTSVVVLVIVRTRLPPRRSGPLVEVAAFKEPTYVLFSISMFFVLWAAYFVYYYARAYAIDTLGASQSTSFTMLLIINAIGIPGRLVPAYLADRYFGAVFTFIPIVFASAVCVFAWAGVSNLAGDYAWLLVYGFFGAAIQVMFPSALAGLSTDLSKNGTRIGMVFTIVSIAALTGPPLAGKLIEVAGGSYIAAQMWGGTCLVLGGALLCAAKWVDMRDNKGPFIHLSLKPLTATHPREPMSLSTNAQAESKEGNMTIVTGEMAVMLDVLGCVQSDSRILGAIALVGPKMEVSEFDFDGEQSTYFIFKPAGTDLVFENDVLEMIMVRTQCDDQDETYGVYPRPAALIDGLSPTALRADVTALLGNPERVGPNFDRYEYYNC</sequence>
<feature type="transmembrane region" description="Helical" evidence="4">
    <location>
        <begin position="445"/>
        <end position="465"/>
    </location>
</feature>
<evidence type="ECO:0000256" key="2">
    <source>
        <dbReference type="ARBA" id="ARBA00006727"/>
    </source>
</evidence>
<dbReference type="AlphaFoldDB" id="A0AB34FG07"/>
<dbReference type="InterPro" id="IPR011701">
    <property type="entry name" value="MFS"/>
</dbReference>
<feature type="transmembrane region" description="Helical" evidence="4">
    <location>
        <begin position="415"/>
        <end position="433"/>
    </location>
</feature>
<evidence type="ECO:0000256" key="3">
    <source>
        <dbReference type="SAM" id="MobiDB-lite"/>
    </source>
</evidence>
<feature type="compositionally biased region" description="Basic and acidic residues" evidence="3">
    <location>
        <begin position="43"/>
        <end position="64"/>
    </location>
</feature>
<protein>
    <submittedName>
        <fullName evidence="5">Major facilitator superfamily transporter</fullName>
    </submittedName>
</protein>
<dbReference type="Gene3D" id="1.20.1250.20">
    <property type="entry name" value="MFS general substrate transporter like domains"/>
    <property type="match status" value="1"/>
</dbReference>
<dbReference type="InterPro" id="IPR050327">
    <property type="entry name" value="Proton-linked_MCT"/>
</dbReference>
<feature type="transmembrane region" description="Helical" evidence="4">
    <location>
        <begin position="383"/>
        <end position="403"/>
    </location>
</feature>
<evidence type="ECO:0000313" key="6">
    <source>
        <dbReference type="Proteomes" id="UP001163105"/>
    </source>
</evidence>
<feature type="transmembrane region" description="Helical" evidence="4">
    <location>
        <begin position="214"/>
        <end position="233"/>
    </location>
</feature>
<comment type="similarity">
    <text evidence="2">Belongs to the major facilitator superfamily. Monocarboxylate porter (TC 2.A.1.13) family.</text>
</comment>
<gene>
    <name evidence="5" type="ORF">O9K51_10238</name>
</gene>
<dbReference type="EMBL" id="JAQHRD010000013">
    <property type="protein sequence ID" value="KAJ6437265.1"/>
    <property type="molecule type" value="Genomic_DNA"/>
</dbReference>
<comment type="subcellular location">
    <subcellularLocation>
        <location evidence="1">Membrane</location>
        <topology evidence="1">Multi-pass membrane protein</topology>
    </subcellularLocation>
</comment>
<feature type="transmembrane region" description="Helical" evidence="4">
    <location>
        <begin position="245"/>
        <end position="265"/>
    </location>
</feature>
<organism evidence="5 6">
    <name type="scientific">Purpureocillium lavendulum</name>
    <dbReference type="NCBI Taxonomy" id="1247861"/>
    <lineage>
        <taxon>Eukaryota</taxon>
        <taxon>Fungi</taxon>
        <taxon>Dikarya</taxon>
        <taxon>Ascomycota</taxon>
        <taxon>Pezizomycotina</taxon>
        <taxon>Sordariomycetes</taxon>
        <taxon>Hypocreomycetidae</taxon>
        <taxon>Hypocreales</taxon>
        <taxon>Ophiocordycipitaceae</taxon>
        <taxon>Purpureocillium</taxon>
    </lineage>
</organism>
<proteinExistence type="inferred from homology"/>
<dbReference type="InterPro" id="IPR036259">
    <property type="entry name" value="MFS_trans_sf"/>
</dbReference>